<organism evidence="7 8">
    <name type="scientific">Haploplasma axanthum</name>
    <name type="common">Acholeplasma axanthum</name>
    <dbReference type="NCBI Taxonomy" id="29552"/>
    <lineage>
        <taxon>Bacteria</taxon>
        <taxon>Bacillati</taxon>
        <taxon>Mycoplasmatota</taxon>
        <taxon>Mollicutes</taxon>
        <taxon>Acholeplasmatales</taxon>
        <taxon>Acholeplasmataceae</taxon>
        <taxon>Haploplasma</taxon>
    </lineage>
</organism>
<dbReference type="EMBL" id="LR215048">
    <property type="protein sequence ID" value="VEU80262.1"/>
    <property type="molecule type" value="Genomic_DNA"/>
</dbReference>
<dbReference type="GO" id="GO:0008782">
    <property type="term" value="F:adenosylhomocysteine nucleosidase activity"/>
    <property type="evidence" value="ECO:0007669"/>
    <property type="project" value="UniProtKB-EC"/>
</dbReference>
<evidence type="ECO:0000256" key="3">
    <source>
        <dbReference type="ARBA" id="ARBA00022605"/>
    </source>
</evidence>
<keyword evidence="5" id="KW-0486">Methionine biosynthesis</keyword>
<dbReference type="RefSeq" id="WP_052589958.1">
    <property type="nucleotide sequence ID" value="NZ_LR215048.1"/>
</dbReference>
<dbReference type="EC" id="3.2.2.9" evidence="2"/>
<dbReference type="InterPro" id="IPR000845">
    <property type="entry name" value="Nucleoside_phosphorylase_d"/>
</dbReference>
<proteinExistence type="predicted"/>
<dbReference type="SUPFAM" id="SSF53167">
    <property type="entry name" value="Purine and uridine phosphorylases"/>
    <property type="match status" value="1"/>
</dbReference>
<gene>
    <name evidence="7" type="primary">mtnN</name>
    <name evidence="7" type="ORF">NCTC10138_00626</name>
</gene>
<dbReference type="PANTHER" id="PTHR46832">
    <property type="entry name" value="5'-METHYLTHIOADENOSINE/S-ADENOSYLHOMOCYSTEINE NUCLEOSIDASE"/>
    <property type="match status" value="1"/>
</dbReference>
<name>A0A449BCW1_HAPAX</name>
<feature type="domain" description="Nucleoside phosphorylase" evidence="6">
    <location>
        <begin position="29"/>
        <end position="119"/>
    </location>
</feature>
<keyword evidence="8" id="KW-1185">Reference proteome</keyword>
<dbReference type="STRING" id="1278311.GCA_000428705_01304"/>
<dbReference type="InterPro" id="IPR010049">
    <property type="entry name" value="MTA_SAH_Nsdase"/>
</dbReference>
<accession>A0A449BCW1</accession>
<feature type="domain" description="Nucleoside phosphorylase" evidence="6">
    <location>
        <begin position="143"/>
        <end position="193"/>
    </location>
</feature>
<keyword evidence="7" id="KW-0326">Glycosidase</keyword>
<evidence type="ECO:0000313" key="7">
    <source>
        <dbReference type="EMBL" id="VEU80262.1"/>
    </source>
</evidence>
<dbReference type="OrthoDB" id="9792278at2"/>
<protein>
    <recommendedName>
        <fullName evidence="2">adenosylhomocysteine nucleosidase</fullName>
        <ecNumber evidence="2">3.2.2.9</ecNumber>
    </recommendedName>
</protein>
<dbReference type="AlphaFoldDB" id="A0A449BCW1"/>
<dbReference type="Gene3D" id="3.40.50.1580">
    <property type="entry name" value="Nucleoside phosphorylase domain"/>
    <property type="match status" value="1"/>
</dbReference>
<dbReference type="Pfam" id="PF01048">
    <property type="entry name" value="PNP_UDP_1"/>
    <property type="match status" value="2"/>
</dbReference>
<keyword evidence="4 7" id="KW-0378">Hydrolase</keyword>
<evidence type="ECO:0000256" key="5">
    <source>
        <dbReference type="ARBA" id="ARBA00023167"/>
    </source>
</evidence>
<evidence type="ECO:0000259" key="6">
    <source>
        <dbReference type="Pfam" id="PF01048"/>
    </source>
</evidence>
<dbReference type="Proteomes" id="UP000289841">
    <property type="component" value="Chromosome"/>
</dbReference>
<evidence type="ECO:0000256" key="4">
    <source>
        <dbReference type="ARBA" id="ARBA00022801"/>
    </source>
</evidence>
<comment type="pathway">
    <text evidence="1">Amino-acid biosynthesis; L-methionine biosynthesis via salvage pathway; S-methyl-5-thio-alpha-D-ribose 1-phosphate from S-methyl-5'-thioadenosine (hydrolase route): step 1/2.</text>
</comment>
<dbReference type="UniPathway" id="UPA00904">
    <property type="reaction ID" value="UER00871"/>
</dbReference>
<dbReference type="GO" id="GO:0005829">
    <property type="term" value="C:cytosol"/>
    <property type="evidence" value="ECO:0007669"/>
    <property type="project" value="TreeGrafter"/>
</dbReference>
<dbReference type="CDD" id="cd09008">
    <property type="entry name" value="MTAN"/>
    <property type="match status" value="1"/>
</dbReference>
<dbReference type="GO" id="GO:0009164">
    <property type="term" value="P:nucleoside catabolic process"/>
    <property type="evidence" value="ECO:0007669"/>
    <property type="project" value="InterPro"/>
</dbReference>
<keyword evidence="3" id="KW-0028">Amino-acid biosynthesis</keyword>
<reference evidence="7 8" key="1">
    <citation type="submission" date="2019-01" db="EMBL/GenBank/DDBJ databases">
        <authorList>
            <consortium name="Pathogen Informatics"/>
        </authorList>
    </citation>
    <scope>NUCLEOTIDE SEQUENCE [LARGE SCALE GENOMIC DNA]</scope>
    <source>
        <strain evidence="7 8">NCTC10138</strain>
    </source>
</reference>
<dbReference type="KEGG" id="aaxa:NCTC10138_00626"/>
<evidence type="ECO:0000256" key="2">
    <source>
        <dbReference type="ARBA" id="ARBA00011974"/>
    </source>
</evidence>
<evidence type="ECO:0000313" key="8">
    <source>
        <dbReference type="Proteomes" id="UP000289841"/>
    </source>
</evidence>
<dbReference type="NCBIfam" id="TIGR01704">
    <property type="entry name" value="MTA_SAH-Nsdase"/>
    <property type="match status" value="1"/>
</dbReference>
<dbReference type="GO" id="GO:0019284">
    <property type="term" value="P:L-methionine salvage from S-adenosylmethionine"/>
    <property type="evidence" value="ECO:0007669"/>
    <property type="project" value="TreeGrafter"/>
</dbReference>
<dbReference type="InterPro" id="IPR035994">
    <property type="entry name" value="Nucleoside_phosphorylase_sf"/>
</dbReference>
<dbReference type="GO" id="GO:0008930">
    <property type="term" value="F:methylthioadenosine nucleosidase activity"/>
    <property type="evidence" value="ECO:0007669"/>
    <property type="project" value="InterPro"/>
</dbReference>
<sequence length="202" mass="23144">MRLYVLAMDDEAKDLLPFFELVQTIPYKLYKNKNNLLAITMIGKVNASFVLSTVLATYKVTEVVNLGFSGANGDFNIGDIYIIEEARYHDVDVTMFGYEHGQVPKMPASYFSDQNLVSRFDYPKTKIYTGDCFMTTMKEGNYLVDMEVTALFQVAYRTMIPIISIKVISDVIGREKHLDDYATFEKTGSSKILEIYRRIEKL</sequence>
<dbReference type="GO" id="GO:0019509">
    <property type="term" value="P:L-methionine salvage from methylthioadenosine"/>
    <property type="evidence" value="ECO:0007669"/>
    <property type="project" value="UniProtKB-UniPathway"/>
</dbReference>
<dbReference type="PANTHER" id="PTHR46832:SF1">
    <property type="entry name" value="5'-METHYLTHIOADENOSINE_S-ADENOSYLHOMOCYSTEINE NUCLEOSIDASE"/>
    <property type="match status" value="1"/>
</dbReference>
<evidence type="ECO:0000256" key="1">
    <source>
        <dbReference type="ARBA" id="ARBA00004945"/>
    </source>
</evidence>